<proteinExistence type="predicted"/>
<comment type="caution">
    <text evidence="1">The sequence shown here is derived from an EMBL/GenBank/DDBJ whole genome shotgun (WGS) entry which is preliminary data.</text>
</comment>
<sequence length="148" mass="17110">MKFPLQNILFILLTLSFFRSNSQESKIIETFDTSFQDNWEFFDLKEIIKVKVIKHVPAYAFCGPIATASMTIVEKSDGEVIRVLDLCNMDDNFEVNSYIFVLPEKKPDFYVSPPFMCIQNEKTNSFESITKEFDTKVLETTYGSIVTN</sequence>
<accession>A0ABU2Y8Q9</accession>
<reference evidence="1 2" key="1">
    <citation type="submission" date="2023-09" db="EMBL/GenBank/DDBJ databases">
        <authorList>
            <person name="Rey-Velasco X."/>
        </authorList>
    </citation>
    <scope>NUCLEOTIDE SEQUENCE [LARGE SCALE GENOMIC DNA]</scope>
    <source>
        <strain evidence="1 2">W242</strain>
    </source>
</reference>
<evidence type="ECO:0000313" key="1">
    <source>
        <dbReference type="EMBL" id="MDT0554554.1"/>
    </source>
</evidence>
<gene>
    <name evidence="1" type="ORF">RM538_00955</name>
</gene>
<protein>
    <submittedName>
        <fullName evidence="1">Uncharacterized protein</fullName>
    </submittedName>
</protein>
<evidence type="ECO:0000313" key="2">
    <source>
        <dbReference type="Proteomes" id="UP001254488"/>
    </source>
</evidence>
<keyword evidence="2" id="KW-1185">Reference proteome</keyword>
<dbReference type="Proteomes" id="UP001254488">
    <property type="component" value="Unassembled WGS sequence"/>
</dbReference>
<name>A0ABU2Y8Q9_9FLAO</name>
<dbReference type="RefSeq" id="WP_311331515.1">
    <property type="nucleotide sequence ID" value="NZ_JAVRHZ010000001.1"/>
</dbReference>
<dbReference type="EMBL" id="JAVRHZ010000001">
    <property type="protein sequence ID" value="MDT0554554.1"/>
    <property type="molecule type" value="Genomic_DNA"/>
</dbReference>
<organism evidence="1 2">
    <name type="scientific">Patiriisocius hiemis</name>
    <dbReference type="NCBI Taxonomy" id="3075604"/>
    <lineage>
        <taxon>Bacteria</taxon>
        <taxon>Pseudomonadati</taxon>
        <taxon>Bacteroidota</taxon>
        <taxon>Flavobacteriia</taxon>
        <taxon>Flavobacteriales</taxon>
        <taxon>Flavobacteriaceae</taxon>
        <taxon>Patiriisocius</taxon>
    </lineage>
</organism>